<keyword evidence="5" id="KW-1185">Reference proteome</keyword>
<dbReference type="InterPro" id="IPR036874">
    <property type="entry name" value="Carbonic_anhydrase_sf"/>
</dbReference>
<feature type="binding site" evidence="2">
    <location>
        <position position="89"/>
    </location>
    <ligand>
        <name>Zn(2+)</name>
        <dbReference type="ChEBI" id="CHEBI:29105"/>
    </ligand>
</feature>
<dbReference type="GO" id="GO:0008270">
    <property type="term" value="F:zinc ion binding"/>
    <property type="evidence" value="ECO:0007669"/>
    <property type="project" value="InterPro"/>
</dbReference>
<dbReference type="KEGG" id="sno:Snov_1360"/>
<dbReference type="STRING" id="639283.Snov_1360"/>
<dbReference type="PANTHER" id="PTHR11002:SF79">
    <property type="entry name" value="CARBONIC ANHYDRASE 2"/>
    <property type="match status" value="1"/>
</dbReference>
<keyword evidence="2" id="KW-0862">Zinc</keyword>
<accession>D7A8W5</accession>
<evidence type="ECO:0000313" key="5">
    <source>
        <dbReference type="Proteomes" id="UP000006633"/>
    </source>
</evidence>
<dbReference type="CDD" id="cd03378">
    <property type="entry name" value="beta_CA_cladeC"/>
    <property type="match status" value="1"/>
</dbReference>
<gene>
    <name evidence="4" type="ordered locus">Snov_1360</name>
</gene>
<protein>
    <submittedName>
        <fullName evidence="4">Carbonic anhydrase</fullName>
    </submittedName>
</protein>
<feature type="binding site" evidence="2">
    <location>
        <position position="91"/>
    </location>
    <ligand>
        <name>Zn(2+)</name>
        <dbReference type="ChEBI" id="CHEBI:29105"/>
    </ligand>
</feature>
<feature type="chain" id="PRO_5003092302" evidence="3">
    <location>
        <begin position="34"/>
        <end position="236"/>
    </location>
</feature>
<keyword evidence="3" id="KW-0732">Signal</keyword>
<comment type="similarity">
    <text evidence="1">Belongs to the beta-class carbonic anhydrase family.</text>
</comment>
<feature type="signal peptide" evidence="3">
    <location>
        <begin position="1"/>
        <end position="33"/>
    </location>
</feature>
<dbReference type="AlphaFoldDB" id="D7A8W5"/>
<name>D7A8W5_ANCN5</name>
<dbReference type="SUPFAM" id="SSF53056">
    <property type="entry name" value="beta-carbonic anhydrase, cab"/>
    <property type="match status" value="1"/>
</dbReference>
<dbReference type="Pfam" id="PF00484">
    <property type="entry name" value="Pro_CA"/>
    <property type="match status" value="1"/>
</dbReference>
<evidence type="ECO:0000256" key="3">
    <source>
        <dbReference type="SAM" id="SignalP"/>
    </source>
</evidence>
<dbReference type="eggNOG" id="COG0288">
    <property type="taxonomic scope" value="Bacteria"/>
</dbReference>
<dbReference type="HOGENOM" id="CLU_053879_4_2_5"/>
<dbReference type="InterPro" id="IPR001765">
    <property type="entry name" value="Carbonic_anhydrase"/>
</dbReference>
<evidence type="ECO:0000256" key="1">
    <source>
        <dbReference type="ARBA" id="ARBA00006217"/>
    </source>
</evidence>
<dbReference type="GO" id="GO:0004089">
    <property type="term" value="F:carbonate dehydratase activity"/>
    <property type="evidence" value="ECO:0007669"/>
    <property type="project" value="InterPro"/>
</dbReference>
<dbReference type="OrthoDB" id="9797527at2"/>
<dbReference type="Gene3D" id="3.40.1050.10">
    <property type="entry name" value="Carbonic anhydrase"/>
    <property type="match status" value="1"/>
</dbReference>
<comment type="cofactor">
    <cofactor evidence="2">
        <name>Zn(2+)</name>
        <dbReference type="ChEBI" id="CHEBI:29105"/>
    </cofactor>
    <text evidence="2">Binds 1 zinc ion per subunit.</text>
</comment>
<dbReference type="Proteomes" id="UP000006633">
    <property type="component" value="Chromosome"/>
</dbReference>
<reference evidence="4 5" key="1">
    <citation type="journal article" date="2012" name="Stand. Genomic Sci.">
        <title>Complete genome sequence of the facultatively chemolithoautotrophic and methylotrophic alpha Proteobacterium Starkeya novella type strain (ATCC 8093(T)).</title>
        <authorList>
            <person name="Kappler U."/>
            <person name="Davenport K."/>
            <person name="Beatson S."/>
            <person name="Lucas S."/>
            <person name="Lapidus A."/>
            <person name="Copeland A."/>
            <person name="Berry K.W."/>
            <person name="Glavina Del Rio T."/>
            <person name="Hammon N."/>
            <person name="Dalin E."/>
            <person name="Tice H."/>
            <person name="Pitluck S."/>
            <person name="Richardson P."/>
            <person name="Bruce D."/>
            <person name="Goodwin L.A."/>
            <person name="Han C."/>
            <person name="Tapia R."/>
            <person name="Detter J.C."/>
            <person name="Chang Y.J."/>
            <person name="Jeffries C.D."/>
            <person name="Land M."/>
            <person name="Hauser L."/>
            <person name="Kyrpides N.C."/>
            <person name="Goker M."/>
            <person name="Ivanova N."/>
            <person name="Klenk H.P."/>
            <person name="Woyke T."/>
        </authorList>
    </citation>
    <scope>NUCLEOTIDE SEQUENCE [LARGE SCALE GENOMIC DNA]</scope>
    <source>
        <strain evidence="5">ATCC 8093 / DSM 506 / JCM 20403 / CCM 1077 / IAM 12100 / NBRC 12443 / NCIMB 10456</strain>
    </source>
</reference>
<dbReference type="EMBL" id="CP002026">
    <property type="protein sequence ID" value="ADH88670.1"/>
    <property type="molecule type" value="Genomic_DNA"/>
</dbReference>
<keyword evidence="2" id="KW-0479">Metal-binding</keyword>
<feature type="binding site" evidence="2">
    <location>
        <position position="142"/>
    </location>
    <ligand>
        <name>Zn(2+)</name>
        <dbReference type="ChEBI" id="CHEBI:29105"/>
    </ligand>
</feature>
<feature type="binding site" evidence="2">
    <location>
        <position position="145"/>
    </location>
    <ligand>
        <name>Zn(2+)</name>
        <dbReference type="ChEBI" id="CHEBI:29105"/>
    </ligand>
</feature>
<dbReference type="SMART" id="SM00947">
    <property type="entry name" value="Pro_CA"/>
    <property type="match status" value="1"/>
</dbReference>
<evidence type="ECO:0000313" key="4">
    <source>
        <dbReference type="EMBL" id="ADH88670.1"/>
    </source>
</evidence>
<proteinExistence type="inferred from homology"/>
<dbReference type="PANTHER" id="PTHR11002">
    <property type="entry name" value="CARBONIC ANHYDRASE"/>
    <property type="match status" value="1"/>
</dbReference>
<sequence>MPNAILASRRGVFAALACGCAAAAGLGRGSAFAASPAASTSVSADEALSRLKSGNAAFVGGESCTPAGGHGHIAPLAAGQAPFAVVVGCSDSRTPPEHLFDGKLGELFIVRVAGNTVDHTALGSIEYGVAVLGAPLVLVLGHSGCGAVEAATKVVTKGATYPGSIGQMVEPIVPAVRKAQGMKGDLMANAVRTNVELVLEQIAAASPLVAQARDAGKVRLAGAVYDLASGKVAFLD</sequence>
<dbReference type="RefSeq" id="WP_013166175.1">
    <property type="nucleotide sequence ID" value="NC_014217.1"/>
</dbReference>
<evidence type="ECO:0000256" key="2">
    <source>
        <dbReference type="PIRSR" id="PIRSR601765-1"/>
    </source>
</evidence>
<organism evidence="4 5">
    <name type="scientific">Ancylobacter novellus (strain ATCC 8093 / DSM 506 / JCM 20403 / CCM 1077 / IAM 12100 / NBRC 12443 / NCIMB 10456)</name>
    <name type="common">Starkeya novella</name>
    <dbReference type="NCBI Taxonomy" id="639283"/>
    <lineage>
        <taxon>Bacteria</taxon>
        <taxon>Pseudomonadati</taxon>
        <taxon>Pseudomonadota</taxon>
        <taxon>Alphaproteobacteria</taxon>
        <taxon>Hyphomicrobiales</taxon>
        <taxon>Xanthobacteraceae</taxon>
        <taxon>Ancylobacter</taxon>
    </lineage>
</organism>